<gene>
    <name evidence="3" type="ORF">C469_11631</name>
</gene>
<dbReference type="PANTHER" id="PTHR37817">
    <property type="entry name" value="N-ACETYLTRANSFERASE EIS"/>
    <property type="match status" value="1"/>
</dbReference>
<dbReference type="GO" id="GO:0030649">
    <property type="term" value="P:aminoglycoside antibiotic catabolic process"/>
    <property type="evidence" value="ECO:0007669"/>
    <property type="project" value="TreeGrafter"/>
</dbReference>
<keyword evidence="4" id="KW-1185">Reference proteome</keyword>
<dbReference type="AlphaFoldDB" id="M0NMV1"/>
<dbReference type="Pfam" id="PF17668">
    <property type="entry name" value="Acetyltransf_17"/>
    <property type="match status" value="1"/>
</dbReference>
<dbReference type="PANTHER" id="PTHR37817:SF1">
    <property type="entry name" value="N-ACETYLTRANSFERASE EIS"/>
    <property type="match status" value="1"/>
</dbReference>
<dbReference type="Pfam" id="PF13530">
    <property type="entry name" value="SCP2_2"/>
    <property type="match status" value="1"/>
</dbReference>
<dbReference type="SUPFAM" id="SSF55729">
    <property type="entry name" value="Acyl-CoA N-acyltransferases (Nat)"/>
    <property type="match status" value="1"/>
</dbReference>
<protein>
    <recommendedName>
        <fullName evidence="2">N-acetyltransferase domain-containing protein</fullName>
    </recommendedName>
</protein>
<feature type="region of interest" description="Disordered" evidence="1">
    <location>
        <begin position="346"/>
        <end position="367"/>
    </location>
</feature>
<dbReference type="InterPro" id="IPR000182">
    <property type="entry name" value="GNAT_dom"/>
</dbReference>
<evidence type="ECO:0000256" key="1">
    <source>
        <dbReference type="SAM" id="MobiDB-lite"/>
    </source>
</evidence>
<accession>M0NMV1</accession>
<dbReference type="PROSITE" id="PS51186">
    <property type="entry name" value="GNAT"/>
    <property type="match status" value="1"/>
</dbReference>
<reference evidence="3 4" key="1">
    <citation type="journal article" date="2014" name="PLoS Genet.">
        <title>Phylogenetically driven sequencing of extremely halophilic archaea reveals strategies for static and dynamic osmo-response.</title>
        <authorList>
            <person name="Becker E.A."/>
            <person name="Seitzer P.M."/>
            <person name="Tritt A."/>
            <person name="Larsen D."/>
            <person name="Krusor M."/>
            <person name="Yao A.I."/>
            <person name="Wu D."/>
            <person name="Madern D."/>
            <person name="Eisen J.A."/>
            <person name="Darling A.E."/>
            <person name="Facciotti M.T."/>
        </authorList>
    </citation>
    <scope>NUCLEOTIDE SEQUENCE [LARGE SCALE GENOMIC DNA]</scope>
    <source>
        <strain evidence="3 4">DSM 21995</strain>
    </source>
</reference>
<dbReference type="Gene3D" id="3.40.630.30">
    <property type="match status" value="2"/>
</dbReference>
<evidence type="ECO:0000313" key="3">
    <source>
        <dbReference type="EMBL" id="EMA59277.1"/>
    </source>
</evidence>
<comment type="caution">
    <text evidence="3">The sequence shown here is derived from an EMBL/GenBank/DDBJ whole genome shotgun (WGS) entry which is preliminary data.</text>
</comment>
<dbReference type="RefSeq" id="WP_008006758.1">
    <property type="nucleotide sequence ID" value="NZ_AOJG01000030.1"/>
</dbReference>
<name>M0NMV1_9EURY</name>
<dbReference type="STRING" id="1227482.C469_11631"/>
<evidence type="ECO:0000313" key="4">
    <source>
        <dbReference type="Proteomes" id="UP000011650"/>
    </source>
</evidence>
<dbReference type="CDD" id="cd04301">
    <property type="entry name" value="NAT_SF"/>
    <property type="match status" value="1"/>
</dbReference>
<dbReference type="InterPro" id="IPR036527">
    <property type="entry name" value="SCP2_sterol-bd_dom_sf"/>
</dbReference>
<dbReference type="Gene3D" id="3.30.1050.10">
    <property type="entry name" value="SCP2 sterol-binding domain"/>
    <property type="match status" value="1"/>
</dbReference>
<proteinExistence type="predicted"/>
<organism evidence="3 4">
    <name type="scientific">Halorubrum lipolyticum DSM 21995</name>
    <dbReference type="NCBI Taxonomy" id="1227482"/>
    <lineage>
        <taxon>Archaea</taxon>
        <taxon>Methanobacteriati</taxon>
        <taxon>Methanobacteriota</taxon>
        <taxon>Stenosarchaea group</taxon>
        <taxon>Halobacteria</taxon>
        <taxon>Halobacteriales</taxon>
        <taxon>Haloferacaceae</taxon>
        <taxon>Halorubrum</taxon>
    </lineage>
</organism>
<dbReference type="InterPro" id="IPR051554">
    <property type="entry name" value="Acetyltransferase_Eis"/>
</dbReference>
<dbReference type="InterPro" id="IPR041380">
    <property type="entry name" value="Acetyltransf_17"/>
</dbReference>
<dbReference type="Proteomes" id="UP000011650">
    <property type="component" value="Unassembled WGS sequence"/>
</dbReference>
<dbReference type="SUPFAM" id="SSF55718">
    <property type="entry name" value="SCP-like"/>
    <property type="match status" value="1"/>
</dbReference>
<dbReference type="GO" id="GO:0034069">
    <property type="term" value="F:aminoglycoside N-acetyltransferase activity"/>
    <property type="evidence" value="ECO:0007669"/>
    <property type="project" value="TreeGrafter"/>
</dbReference>
<dbReference type="EMBL" id="AOJG01000030">
    <property type="protein sequence ID" value="EMA59277.1"/>
    <property type="molecule type" value="Genomic_DNA"/>
</dbReference>
<sequence length="425" mass="46608">MEYRPFPDERGDEFDAFMRYAFSPTEGPYDPEEADDHDTIADTRGLFDGDEPVAVCAHHTFSLRIRGDDREVAGLSAVASPPEHRRRGNVGRMLRESLAEYRDRGVHVSTLWPFEYPFYAAYGWATASRYRHLTAPPEQLGFVDDLIATAGDDAGSFRRLDGDDYPAVKPVLAAMADRYDLTMDWTEEWWRERALQGWKTDPFVYGWERDGELRGLCAYSFDDDAGDAGDADAPILRVTDVAVADDEAWFQLLRFFRNHDSQVAEVRIRAPPDAPLLDLVEDPRAVDCEVRTGPMVRLVDVAAALEALDPDPEIEAAFSLSVADPLVDRNDETFRVAVADGAVAVEPTGGGEDGETAVAETGGPDPDAADAADAAADIGALSQLYVGYKSVDEAVRSGGLAVDSALAADLRALFPPRTTHLREGF</sequence>
<dbReference type="InterPro" id="IPR016181">
    <property type="entry name" value="Acyl_CoA_acyltransferase"/>
</dbReference>
<dbReference type="OrthoDB" id="212302at2157"/>
<dbReference type="InterPro" id="IPR025559">
    <property type="entry name" value="Eis_dom"/>
</dbReference>
<feature type="domain" description="N-acetyltransferase" evidence="2">
    <location>
        <begin position="1"/>
        <end position="172"/>
    </location>
</feature>
<dbReference type="Pfam" id="PF13527">
    <property type="entry name" value="Acetyltransf_9"/>
    <property type="match status" value="1"/>
</dbReference>
<dbReference type="PATRIC" id="fig|1227482.3.peg.2347"/>
<evidence type="ECO:0000259" key="2">
    <source>
        <dbReference type="PROSITE" id="PS51186"/>
    </source>
</evidence>